<name>A0A839TLJ4_9BACL</name>
<organism evidence="2 3">
    <name type="scientific">Paenibacillus rhizosphaerae</name>
    <dbReference type="NCBI Taxonomy" id="297318"/>
    <lineage>
        <taxon>Bacteria</taxon>
        <taxon>Bacillati</taxon>
        <taxon>Bacillota</taxon>
        <taxon>Bacilli</taxon>
        <taxon>Bacillales</taxon>
        <taxon>Paenibacillaceae</taxon>
        <taxon>Paenibacillus</taxon>
    </lineage>
</organism>
<evidence type="ECO:0000256" key="1">
    <source>
        <dbReference type="SAM" id="MobiDB-lite"/>
    </source>
</evidence>
<proteinExistence type="predicted"/>
<dbReference type="AlphaFoldDB" id="A0A839TLJ4"/>
<evidence type="ECO:0000313" key="2">
    <source>
        <dbReference type="EMBL" id="MBB3127655.1"/>
    </source>
</evidence>
<dbReference type="RefSeq" id="WP_183581943.1">
    <property type="nucleotide sequence ID" value="NZ_JACHXJ010000002.1"/>
</dbReference>
<protein>
    <submittedName>
        <fullName evidence="2">Uncharacterized protein</fullName>
    </submittedName>
</protein>
<sequence>MINYEPAPLQEGQISKLREYEQQLSQLTGSPVILIAYSEKDEHGNPLEGHVGSTEKKRP</sequence>
<comment type="caution">
    <text evidence="2">The sequence shown here is derived from an EMBL/GenBank/DDBJ whole genome shotgun (WGS) entry which is preliminary data.</text>
</comment>
<dbReference type="Proteomes" id="UP000517523">
    <property type="component" value="Unassembled WGS sequence"/>
</dbReference>
<feature type="region of interest" description="Disordered" evidence="1">
    <location>
        <begin position="39"/>
        <end position="59"/>
    </location>
</feature>
<gene>
    <name evidence="2" type="ORF">FHS19_002309</name>
</gene>
<accession>A0A839TLJ4</accession>
<evidence type="ECO:0000313" key="3">
    <source>
        <dbReference type="Proteomes" id="UP000517523"/>
    </source>
</evidence>
<reference evidence="2 3" key="1">
    <citation type="submission" date="2020-08" db="EMBL/GenBank/DDBJ databases">
        <title>Genomic Encyclopedia of Type Strains, Phase III (KMG-III): the genomes of soil and plant-associated and newly described type strains.</title>
        <authorList>
            <person name="Whitman W."/>
        </authorList>
    </citation>
    <scope>NUCLEOTIDE SEQUENCE [LARGE SCALE GENOMIC DNA]</scope>
    <source>
        <strain evidence="2 3">CECT 5831</strain>
    </source>
</reference>
<dbReference type="EMBL" id="JACHXJ010000002">
    <property type="protein sequence ID" value="MBB3127655.1"/>
    <property type="molecule type" value="Genomic_DNA"/>
</dbReference>